<comment type="caution">
    <text evidence="1">The sequence shown here is derived from an EMBL/GenBank/DDBJ whole genome shotgun (WGS) entry which is preliminary data.</text>
</comment>
<protein>
    <submittedName>
        <fullName evidence="1">Uncharacterized protein</fullName>
    </submittedName>
</protein>
<dbReference type="Proteomes" id="UP000176740">
    <property type="component" value="Unassembled WGS sequence"/>
</dbReference>
<organism evidence="1 2">
    <name type="scientific">Candidatus Curtissbacteria bacterium RIFCSPLOWO2_01_FULL_38_11b</name>
    <dbReference type="NCBI Taxonomy" id="1797725"/>
    <lineage>
        <taxon>Bacteria</taxon>
        <taxon>Candidatus Curtissiibacteriota</taxon>
    </lineage>
</organism>
<evidence type="ECO:0000313" key="1">
    <source>
        <dbReference type="EMBL" id="OGD97803.1"/>
    </source>
</evidence>
<dbReference type="EMBL" id="MFBO01000024">
    <property type="protein sequence ID" value="OGD97803.1"/>
    <property type="molecule type" value="Genomic_DNA"/>
</dbReference>
<dbReference type="AlphaFoldDB" id="A0A1F5H105"/>
<gene>
    <name evidence="1" type="ORF">A3A49_01070</name>
</gene>
<evidence type="ECO:0000313" key="2">
    <source>
        <dbReference type="Proteomes" id="UP000176740"/>
    </source>
</evidence>
<proteinExistence type="predicted"/>
<sequence>MSGEIYKPVRSVSVVGYSHEHIQGVSATPQSSPFLHDKYEPLSIIGIEETGFTEETSLRKISPLHGRSFEFGSGQKVVWADEFGNIFTSLNTKGNNLTRPRVIESAETFGMQSSIYMRRVLQASEIMRRAGIETEVLTHIIEPLVIPYEGKDINLQELKRALIEKASADNQYSPEQRVILSRYLADITYFISVRAMQVNERVEDLRYMDEEGLKTAIANAFYYTNLIEQIQANKENRTDPLQFSADNPEDVSNYFSDYLPKKIGKNYARLHALGLVHKYPTMGNVNLIGGIVDLDSVVGETLGDSNDESVQLNDIRELFYYFKDISALIRKLTPDHDRFLPNIAKGYLDESVKLKSPTLTLTLNTVSAISQMMGKDATEEEKTKLIDDYLEFAFSNMPIGEIPTDAIINLLAQESQWNTRGYILTTAEKISILAKTIQSLVYAQIDGQYIASRFNIEMLRKIIRLFESKGVKNAPDVEEDPETVVSYYVYRRIKSEAEQIIESYKERIINELGENGTLDVNVEQIERAFIYFYSSIAESFGWEKDIAAFAAHVEGALNLYKTRGFEDDLIQRNLVERYLHLFTQQTGIDFPVSYMFDSLYEEFRKVDREKAREYESMLRDEERWFEIVSSGSISRNQIEELEQIWERSTTTANRRDELDKYFSTRFASDRYAYLALDKEIEACQFFDLKNRIDGVCKNPFAAQAIYCWFTKRFMGPILDEIPDEKHEMINYEAEHWLKEETPLLYEKLLSHDAAKEERAS</sequence>
<reference evidence="1 2" key="1">
    <citation type="journal article" date="2016" name="Nat. Commun.">
        <title>Thousands of microbial genomes shed light on interconnected biogeochemical processes in an aquifer system.</title>
        <authorList>
            <person name="Anantharaman K."/>
            <person name="Brown C.T."/>
            <person name="Hug L.A."/>
            <person name="Sharon I."/>
            <person name="Castelle C.J."/>
            <person name="Probst A.J."/>
            <person name="Thomas B.C."/>
            <person name="Singh A."/>
            <person name="Wilkins M.J."/>
            <person name="Karaoz U."/>
            <person name="Brodie E.L."/>
            <person name="Williams K.H."/>
            <person name="Hubbard S.S."/>
            <person name="Banfield J.F."/>
        </authorList>
    </citation>
    <scope>NUCLEOTIDE SEQUENCE [LARGE SCALE GENOMIC DNA]</scope>
</reference>
<accession>A0A1F5H105</accession>
<name>A0A1F5H105_9BACT</name>